<evidence type="ECO:0000256" key="1">
    <source>
        <dbReference type="SAM" id="Phobius"/>
    </source>
</evidence>
<evidence type="ECO:0000313" key="3">
    <source>
        <dbReference type="Proteomes" id="UP001165083"/>
    </source>
</evidence>
<dbReference type="NCBIfam" id="TIGR01571">
    <property type="entry name" value="A_thal_Cys_rich"/>
    <property type="match status" value="1"/>
</dbReference>
<gene>
    <name evidence="2" type="ORF">Plil01_001743800</name>
</gene>
<feature type="transmembrane region" description="Helical" evidence="1">
    <location>
        <begin position="149"/>
        <end position="172"/>
    </location>
</feature>
<dbReference type="EMBL" id="BSXW01012426">
    <property type="protein sequence ID" value="GMF64659.1"/>
    <property type="molecule type" value="Genomic_DNA"/>
</dbReference>
<organism evidence="2 3">
    <name type="scientific">Phytophthora lilii</name>
    <dbReference type="NCBI Taxonomy" id="2077276"/>
    <lineage>
        <taxon>Eukaryota</taxon>
        <taxon>Sar</taxon>
        <taxon>Stramenopiles</taxon>
        <taxon>Oomycota</taxon>
        <taxon>Peronosporomycetes</taxon>
        <taxon>Peronosporales</taxon>
        <taxon>Peronosporaceae</taxon>
        <taxon>Phytophthora</taxon>
    </lineage>
</organism>
<name>A0A9W6YJ42_9STRA</name>
<proteinExistence type="predicted"/>
<dbReference type="AlphaFoldDB" id="A0A9W6YJ42"/>
<keyword evidence="3" id="KW-1185">Reference proteome</keyword>
<dbReference type="PANTHER" id="PTHR15907">
    <property type="entry name" value="DUF614 FAMILY PROTEIN-RELATED"/>
    <property type="match status" value="1"/>
</dbReference>
<dbReference type="OrthoDB" id="100091at2759"/>
<protein>
    <submittedName>
        <fullName evidence="2">Unnamed protein product</fullName>
    </submittedName>
</protein>
<accession>A0A9W6YJ42</accession>
<sequence length="228" mass="24870">MSEPLAVVTPKDTPRAPYAIQLDDTLTPEVVVPCTPEGDGPSAYKRIDDDIVLGIATGYWNTSLFASFDNLVPNAFMSTLCPCVSLAQITSRLGMVPFYTSLLFFALLCSLELVVVAIAIEQFIAVVVLGHDESVHYFHAHRVVEPRPALNAMLVTVALLSHATFVTALWVLRKRIRGQFMIPGSNSDDCVTVTCCPCLSMAQMASHIKSYQPGSCSFAPVDTLPRYQ</sequence>
<reference evidence="2" key="1">
    <citation type="submission" date="2023-04" db="EMBL/GenBank/DDBJ databases">
        <title>Phytophthora lilii NBRC 32176.</title>
        <authorList>
            <person name="Ichikawa N."/>
            <person name="Sato H."/>
            <person name="Tonouchi N."/>
        </authorList>
    </citation>
    <scope>NUCLEOTIDE SEQUENCE</scope>
    <source>
        <strain evidence="2">NBRC 32176</strain>
    </source>
</reference>
<keyword evidence="1" id="KW-0472">Membrane</keyword>
<keyword evidence="1" id="KW-0812">Transmembrane</keyword>
<feature type="transmembrane region" description="Helical" evidence="1">
    <location>
        <begin position="102"/>
        <end position="129"/>
    </location>
</feature>
<dbReference type="Pfam" id="PF04749">
    <property type="entry name" value="PLAC8"/>
    <property type="match status" value="1"/>
</dbReference>
<dbReference type="Proteomes" id="UP001165083">
    <property type="component" value="Unassembled WGS sequence"/>
</dbReference>
<dbReference type="InterPro" id="IPR006461">
    <property type="entry name" value="PLAC_motif_containing"/>
</dbReference>
<evidence type="ECO:0000313" key="2">
    <source>
        <dbReference type="EMBL" id="GMF64659.1"/>
    </source>
</evidence>
<comment type="caution">
    <text evidence="2">The sequence shown here is derived from an EMBL/GenBank/DDBJ whole genome shotgun (WGS) entry which is preliminary data.</text>
</comment>
<keyword evidence="1" id="KW-1133">Transmembrane helix</keyword>